<keyword evidence="2" id="KW-1185">Reference proteome</keyword>
<reference evidence="1" key="1">
    <citation type="journal article" date="2023" name="Insect Mol. Biol.">
        <title>Genome sequencing provides insights into the evolution of gene families encoding plant cell wall-degrading enzymes in longhorned beetles.</title>
        <authorList>
            <person name="Shin N.R."/>
            <person name="Okamura Y."/>
            <person name="Kirsch R."/>
            <person name="Pauchet Y."/>
        </authorList>
    </citation>
    <scope>NUCLEOTIDE SEQUENCE</scope>
    <source>
        <strain evidence="1">AMC_N1</strain>
    </source>
</reference>
<dbReference type="Proteomes" id="UP001162162">
    <property type="component" value="Unassembled WGS sequence"/>
</dbReference>
<name>A0AAV8Z627_9CUCU</name>
<accession>A0AAV8Z627</accession>
<sequence length="61" mass="7183">MNSIQNLLKTPFSSLSLEEKVQIKTLENLWEKVESRIRTTTFPNKQPLLIKSRKFGQSYDK</sequence>
<dbReference type="EMBL" id="JAPWTK010000016">
    <property type="protein sequence ID" value="KAJ8958656.1"/>
    <property type="molecule type" value="Genomic_DNA"/>
</dbReference>
<evidence type="ECO:0000313" key="1">
    <source>
        <dbReference type="EMBL" id="KAJ8958656.1"/>
    </source>
</evidence>
<proteinExistence type="predicted"/>
<dbReference type="AlphaFoldDB" id="A0AAV8Z627"/>
<comment type="caution">
    <text evidence="1">The sequence shown here is derived from an EMBL/GenBank/DDBJ whole genome shotgun (WGS) entry which is preliminary data.</text>
</comment>
<evidence type="ECO:0000313" key="2">
    <source>
        <dbReference type="Proteomes" id="UP001162162"/>
    </source>
</evidence>
<gene>
    <name evidence="1" type="ORF">NQ318_016381</name>
</gene>
<organism evidence="1 2">
    <name type="scientific">Aromia moschata</name>
    <dbReference type="NCBI Taxonomy" id="1265417"/>
    <lineage>
        <taxon>Eukaryota</taxon>
        <taxon>Metazoa</taxon>
        <taxon>Ecdysozoa</taxon>
        <taxon>Arthropoda</taxon>
        <taxon>Hexapoda</taxon>
        <taxon>Insecta</taxon>
        <taxon>Pterygota</taxon>
        <taxon>Neoptera</taxon>
        <taxon>Endopterygota</taxon>
        <taxon>Coleoptera</taxon>
        <taxon>Polyphaga</taxon>
        <taxon>Cucujiformia</taxon>
        <taxon>Chrysomeloidea</taxon>
        <taxon>Cerambycidae</taxon>
        <taxon>Cerambycinae</taxon>
        <taxon>Callichromatini</taxon>
        <taxon>Aromia</taxon>
    </lineage>
</organism>
<protein>
    <submittedName>
        <fullName evidence="1">Uncharacterized protein</fullName>
    </submittedName>
</protein>